<name>A0A9P4I5C4_9PEZI</name>
<evidence type="ECO:0000256" key="1">
    <source>
        <dbReference type="ARBA" id="ARBA00007598"/>
    </source>
</evidence>
<gene>
    <name evidence="5" type="ORF">NA57DRAFT_44086</name>
</gene>
<dbReference type="InterPro" id="IPR015814">
    <property type="entry name" value="Pgluconate_DH_NAD-bd_C"/>
</dbReference>
<dbReference type="GO" id="GO:0003677">
    <property type="term" value="F:DNA binding"/>
    <property type="evidence" value="ECO:0007669"/>
    <property type="project" value="TreeGrafter"/>
</dbReference>
<dbReference type="AlphaFoldDB" id="A0A9P4I5C4"/>
<dbReference type="Gene3D" id="3.40.50.720">
    <property type="entry name" value="NAD(P)-binding Rossmann-like Domain"/>
    <property type="match status" value="1"/>
</dbReference>
<dbReference type="EMBL" id="ML978131">
    <property type="protein sequence ID" value="KAF2095451.1"/>
    <property type="molecule type" value="Genomic_DNA"/>
</dbReference>
<feature type="domain" description="Phosphogluconate dehydrogenase NAD-binding putative C-terminal" evidence="4">
    <location>
        <begin position="220"/>
        <end position="294"/>
    </location>
</feature>
<evidence type="ECO:0000313" key="6">
    <source>
        <dbReference type="Proteomes" id="UP000799772"/>
    </source>
</evidence>
<dbReference type="InterPro" id="IPR008927">
    <property type="entry name" value="6-PGluconate_DH-like_C_sf"/>
</dbReference>
<dbReference type="Pfam" id="PF09130">
    <property type="entry name" value="DUF1932"/>
    <property type="match status" value="1"/>
</dbReference>
<reference evidence="5" key="1">
    <citation type="journal article" date="2020" name="Stud. Mycol.">
        <title>101 Dothideomycetes genomes: a test case for predicting lifestyles and emergence of pathogens.</title>
        <authorList>
            <person name="Haridas S."/>
            <person name="Albert R."/>
            <person name="Binder M."/>
            <person name="Bloem J."/>
            <person name="Labutti K."/>
            <person name="Salamov A."/>
            <person name="Andreopoulos B."/>
            <person name="Baker S."/>
            <person name="Barry K."/>
            <person name="Bills G."/>
            <person name="Bluhm B."/>
            <person name="Cannon C."/>
            <person name="Castanera R."/>
            <person name="Culley D."/>
            <person name="Daum C."/>
            <person name="Ezra D."/>
            <person name="Gonzalez J."/>
            <person name="Henrissat B."/>
            <person name="Kuo A."/>
            <person name="Liang C."/>
            <person name="Lipzen A."/>
            <person name="Lutzoni F."/>
            <person name="Magnuson J."/>
            <person name="Mondo S."/>
            <person name="Nolan M."/>
            <person name="Ohm R."/>
            <person name="Pangilinan J."/>
            <person name="Park H.-J."/>
            <person name="Ramirez L."/>
            <person name="Alfaro M."/>
            <person name="Sun H."/>
            <person name="Tritt A."/>
            <person name="Yoshinaga Y."/>
            <person name="Zwiers L.-H."/>
            <person name="Turgeon B."/>
            <person name="Goodwin S."/>
            <person name="Spatafora J."/>
            <person name="Crous P."/>
            <person name="Grigoriev I."/>
        </authorList>
    </citation>
    <scope>NUCLEOTIDE SEQUENCE</scope>
    <source>
        <strain evidence="5">CBS 133067</strain>
    </source>
</reference>
<proteinExistence type="inferred from homology"/>
<dbReference type="InterPro" id="IPR051265">
    <property type="entry name" value="HIBADH-related_NP60_sf"/>
</dbReference>
<dbReference type="SUPFAM" id="SSF51735">
    <property type="entry name" value="NAD(P)-binding Rossmann-fold domains"/>
    <property type="match status" value="1"/>
</dbReference>
<dbReference type="Pfam" id="PF03807">
    <property type="entry name" value="F420_oxidored"/>
    <property type="match status" value="1"/>
</dbReference>
<dbReference type="Proteomes" id="UP000799772">
    <property type="component" value="Unassembled WGS sequence"/>
</dbReference>
<dbReference type="InterPro" id="IPR036291">
    <property type="entry name" value="NAD(P)-bd_dom_sf"/>
</dbReference>
<keyword evidence="6" id="KW-1185">Reference proteome</keyword>
<feature type="domain" description="Pyrroline-5-carboxylate reductase catalytic N-terminal" evidence="3">
    <location>
        <begin position="8"/>
        <end position="87"/>
    </location>
</feature>
<dbReference type="PANTHER" id="PTHR43580:SF2">
    <property type="entry name" value="CYTOKINE-LIKE NUCLEAR FACTOR N-PAC"/>
    <property type="match status" value="1"/>
</dbReference>
<dbReference type="PANTHER" id="PTHR43580">
    <property type="entry name" value="OXIDOREDUCTASE GLYR1-RELATED"/>
    <property type="match status" value="1"/>
</dbReference>
<evidence type="ECO:0000259" key="4">
    <source>
        <dbReference type="Pfam" id="PF09130"/>
    </source>
</evidence>
<sequence>MASKHLATIGILSIGDMGAGIARLLHAHNYKVITNVTGRSASTQSRASAASITLLPTDEDLVAQADYILSIVPPRDAIATATRIASAFKPQERQAAEPLYFLDLNAISPATARTIGALFKDHDDTKLRYVDGGIIGGPPKPPPASASSDANGTTPWTRPSIVLSGPHPLSAAPTSGSHLFSLLNARDVGPDIGSASGLKCCFASLTKGFTALAIQSYSTAARLGVLDELRGHLAGFAPKLKEQGEKGVVGMAPKAYRWVDEMREIGRTFREDGGWAEEWGDGIYDSIAGTYRFVADGTVLGEETIEKRKRGTLEDVVEALKEGLEETDKL</sequence>
<dbReference type="GO" id="GO:0140673">
    <property type="term" value="P:transcription elongation-coupled chromatin remodeling"/>
    <property type="evidence" value="ECO:0007669"/>
    <property type="project" value="TreeGrafter"/>
</dbReference>
<comment type="caution">
    <text evidence="5">The sequence shown here is derived from an EMBL/GenBank/DDBJ whole genome shotgun (WGS) entry which is preliminary data.</text>
</comment>
<evidence type="ECO:0000256" key="2">
    <source>
        <dbReference type="SAM" id="MobiDB-lite"/>
    </source>
</evidence>
<dbReference type="InterPro" id="IPR028939">
    <property type="entry name" value="P5C_Rdtase_cat_N"/>
</dbReference>
<dbReference type="InterPro" id="IPR013328">
    <property type="entry name" value="6PGD_dom2"/>
</dbReference>
<protein>
    <submittedName>
        <fullName evidence="5">6-phosphogluconate dehydrogenase C-terminal domain-like protein</fullName>
    </submittedName>
</protein>
<dbReference type="Gene3D" id="1.10.1040.10">
    <property type="entry name" value="N-(1-d-carboxylethyl)-l-norvaline Dehydrogenase, domain 2"/>
    <property type="match status" value="1"/>
</dbReference>
<dbReference type="SUPFAM" id="SSF48179">
    <property type="entry name" value="6-phosphogluconate dehydrogenase C-terminal domain-like"/>
    <property type="match status" value="1"/>
</dbReference>
<evidence type="ECO:0000259" key="3">
    <source>
        <dbReference type="Pfam" id="PF03807"/>
    </source>
</evidence>
<accession>A0A9P4I5C4</accession>
<comment type="similarity">
    <text evidence="1">Belongs to the HIBADH-related family. NP60 subfamily.</text>
</comment>
<feature type="region of interest" description="Disordered" evidence="2">
    <location>
        <begin position="136"/>
        <end position="156"/>
    </location>
</feature>
<evidence type="ECO:0000313" key="5">
    <source>
        <dbReference type="EMBL" id="KAF2095451.1"/>
    </source>
</evidence>
<dbReference type="OrthoDB" id="9988102at2759"/>
<dbReference type="GO" id="GO:0031491">
    <property type="term" value="F:nucleosome binding"/>
    <property type="evidence" value="ECO:0007669"/>
    <property type="project" value="TreeGrafter"/>
</dbReference>
<organism evidence="5 6">
    <name type="scientific">Rhizodiscina lignyota</name>
    <dbReference type="NCBI Taxonomy" id="1504668"/>
    <lineage>
        <taxon>Eukaryota</taxon>
        <taxon>Fungi</taxon>
        <taxon>Dikarya</taxon>
        <taxon>Ascomycota</taxon>
        <taxon>Pezizomycotina</taxon>
        <taxon>Dothideomycetes</taxon>
        <taxon>Pleosporomycetidae</taxon>
        <taxon>Aulographales</taxon>
        <taxon>Rhizodiscinaceae</taxon>
        <taxon>Rhizodiscina</taxon>
    </lineage>
</organism>
<dbReference type="GO" id="GO:0000785">
    <property type="term" value="C:chromatin"/>
    <property type="evidence" value="ECO:0007669"/>
    <property type="project" value="TreeGrafter"/>
</dbReference>
<feature type="compositionally biased region" description="Polar residues" evidence="2">
    <location>
        <begin position="145"/>
        <end position="156"/>
    </location>
</feature>